<dbReference type="Proteomes" id="UP001177021">
    <property type="component" value="Unassembled WGS sequence"/>
</dbReference>
<sequence length="82" mass="9925">MNGKNDYKSVCFTRIFSSKFNAQHNKDLGKLCFLLRRTTLQHMYFTFRCGGYRRKYSNLHFYVVGFVENVEKSHFMVMFFQN</sequence>
<keyword evidence="2" id="KW-1185">Reference proteome</keyword>
<proteinExistence type="predicted"/>
<comment type="caution">
    <text evidence="1">The sequence shown here is derived from an EMBL/GenBank/DDBJ whole genome shotgun (WGS) entry which is preliminary data.</text>
</comment>
<protein>
    <submittedName>
        <fullName evidence="1">Uncharacterized protein</fullName>
    </submittedName>
</protein>
<evidence type="ECO:0000313" key="2">
    <source>
        <dbReference type="Proteomes" id="UP001177021"/>
    </source>
</evidence>
<gene>
    <name evidence="1" type="ORF">MILVUS5_LOCUS14827</name>
</gene>
<reference evidence="1" key="1">
    <citation type="submission" date="2023-10" db="EMBL/GenBank/DDBJ databases">
        <authorList>
            <person name="Rodriguez Cubillos JULIANA M."/>
            <person name="De Vega J."/>
        </authorList>
    </citation>
    <scope>NUCLEOTIDE SEQUENCE</scope>
</reference>
<evidence type="ECO:0000313" key="1">
    <source>
        <dbReference type="EMBL" id="CAJ2646036.1"/>
    </source>
</evidence>
<accession>A0ACB0JPV6</accession>
<dbReference type="EMBL" id="CASHSV030000109">
    <property type="protein sequence ID" value="CAJ2646036.1"/>
    <property type="molecule type" value="Genomic_DNA"/>
</dbReference>
<organism evidence="1 2">
    <name type="scientific">Trifolium pratense</name>
    <name type="common">Red clover</name>
    <dbReference type="NCBI Taxonomy" id="57577"/>
    <lineage>
        <taxon>Eukaryota</taxon>
        <taxon>Viridiplantae</taxon>
        <taxon>Streptophyta</taxon>
        <taxon>Embryophyta</taxon>
        <taxon>Tracheophyta</taxon>
        <taxon>Spermatophyta</taxon>
        <taxon>Magnoliopsida</taxon>
        <taxon>eudicotyledons</taxon>
        <taxon>Gunneridae</taxon>
        <taxon>Pentapetalae</taxon>
        <taxon>rosids</taxon>
        <taxon>fabids</taxon>
        <taxon>Fabales</taxon>
        <taxon>Fabaceae</taxon>
        <taxon>Papilionoideae</taxon>
        <taxon>50 kb inversion clade</taxon>
        <taxon>NPAAA clade</taxon>
        <taxon>Hologalegina</taxon>
        <taxon>IRL clade</taxon>
        <taxon>Trifolieae</taxon>
        <taxon>Trifolium</taxon>
    </lineage>
</organism>
<name>A0ACB0JPV6_TRIPR</name>